<evidence type="ECO:0000313" key="2">
    <source>
        <dbReference type="Proteomes" id="UP000011996"/>
    </source>
</evidence>
<reference evidence="1 2" key="1">
    <citation type="journal article" date="2013" name="Mar. Genomics">
        <title>Expression of sulfatases in Rhodopirellula baltica and the diversity of sulfatases in the genus Rhodopirellula.</title>
        <authorList>
            <person name="Wegner C.E."/>
            <person name="Richter-Heitmann T."/>
            <person name="Klindworth A."/>
            <person name="Klockow C."/>
            <person name="Richter M."/>
            <person name="Achstetter T."/>
            <person name="Glockner F.O."/>
            <person name="Harder J."/>
        </authorList>
    </citation>
    <scope>NUCLEOTIDE SEQUENCE [LARGE SCALE GENOMIC DNA]</scope>
    <source>
        <strain evidence="1 2">SH398</strain>
    </source>
</reference>
<dbReference type="PATRIC" id="fig|1263868.3.peg.2045"/>
<protein>
    <submittedName>
        <fullName evidence="1">Uncharacterized protein</fullName>
    </submittedName>
</protein>
<dbReference type="STRING" id="1263868.RESH_01888"/>
<dbReference type="EMBL" id="ANOF01000063">
    <property type="protein sequence ID" value="EMI27486.1"/>
    <property type="molecule type" value="Genomic_DNA"/>
</dbReference>
<dbReference type="AlphaFoldDB" id="M5S7P7"/>
<name>M5S7P7_9BACT</name>
<sequence length="87" mass="9778">MQSCVVKSQSASRSDRFRLANIGTAIASHQHNVGISLPRRRGAIEKRGEPGFCRVRRVISVERLWTFPWATSRVPCVVNPFPDETTV</sequence>
<gene>
    <name evidence="1" type="ORF">RESH_01888</name>
</gene>
<evidence type="ECO:0000313" key="1">
    <source>
        <dbReference type="EMBL" id="EMI27486.1"/>
    </source>
</evidence>
<proteinExistence type="predicted"/>
<accession>M5S7P7</accession>
<comment type="caution">
    <text evidence="1">The sequence shown here is derived from an EMBL/GenBank/DDBJ whole genome shotgun (WGS) entry which is preliminary data.</text>
</comment>
<dbReference type="Proteomes" id="UP000011996">
    <property type="component" value="Unassembled WGS sequence"/>
</dbReference>
<organism evidence="1 2">
    <name type="scientific">Rhodopirellula europaea SH398</name>
    <dbReference type="NCBI Taxonomy" id="1263868"/>
    <lineage>
        <taxon>Bacteria</taxon>
        <taxon>Pseudomonadati</taxon>
        <taxon>Planctomycetota</taxon>
        <taxon>Planctomycetia</taxon>
        <taxon>Pirellulales</taxon>
        <taxon>Pirellulaceae</taxon>
        <taxon>Rhodopirellula</taxon>
    </lineage>
</organism>